<comment type="subcellular location">
    <subcellularLocation>
        <location evidence="6">Plastid</location>
        <location evidence="6">Chloroplast</location>
    </subcellularLocation>
</comment>
<dbReference type="GO" id="GO:0003899">
    <property type="term" value="F:DNA-directed RNA polymerase activity"/>
    <property type="evidence" value="ECO:0007669"/>
    <property type="project" value="UniProtKB-UniRule"/>
</dbReference>
<dbReference type="EMBL" id="KJ958479">
    <property type="protein sequence ID" value="AIR75265.1"/>
    <property type="molecule type" value="Genomic_DNA"/>
</dbReference>
<proteinExistence type="inferred from homology"/>
<feature type="binding site" evidence="6">
    <location>
        <position position="293"/>
    </location>
    <ligand>
        <name>Zn(2+)</name>
        <dbReference type="ChEBI" id="CHEBI:29105"/>
    </ligand>
</feature>
<dbReference type="Gene3D" id="1.10.1790.20">
    <property type="match status" value="1"/>
</dbReference>
<feature type="domain" description="RNA polymerase Rpb1" evidence="7">
    <location>
        <begin position="169"/>
        <end position="1339"/>
    </location>
</feature>
<comment type="cofactor">
    <cofactor evidence="6">
        <name>Zn(2+)</name>
        <dbReference type="ChEBI" id="CHEBI:29105"/>
    </cofactor>
    <text evidence="6">Binds 1 Zn(2+) ion per subunit.</text>
</comment>
<dbReference type="PANTHER" id="PTHR19376">
    <property type="entry name" value="DNA-DIRECTED RNA POLYMERASE"/>
    <property type="match status" value="1"/>
</dbReference>
<protein>
    <recommendedName>
        <fullName evidence="6">DNA-directed RNA polymerase subunit beta''</fullName>
        <ecNumber evidence="6">2.7.7.6</ecNumber>
    </recommendedName>
    <alternativeName>
        <fullName evidence="6">PEP</fullName>
    </alternativeName>
    <alternativeName>
        <fullName evidence="6">Plastid-encoded RNA polymerase subunit beta''</fullName>
        <shortName evidence="6">RNA polymerase subunit beta''</shortName>
    </alternativeName>
</protein>
<evidence type="ECO:0000259" key="7">
    <source>
        <dbReference type="Pfam" id="PF04998"/>
    </source>
</evidence>
<dbReference type="GO" id="GO:0000428">
    <property type="term" value="C:DNA-directed RNA polymerase complex"/>
    <property type="evidence" value="ECO:0007669"/>
    <property type="project" value="UniProtKB-KW"/>
</dbReference>
<dbReference type="Gene3D" id="1.10.132.30">
    <property type="match status" value="1"/>
</dbReference>
<evidence type="ECO:0000256" key="1">
    <source>
        <dbReference type="ARBA" id="ARBA00022478"/>
    </source>
</evidence>
<dbReference type="InterPro" id="IPR007083">
    <property type="entry name" value="RNA_pol_Rpb1_4"/>
</dbReference>
<dbReference type="Pfam" id="PF04998">
    <property type="entry name" value="RNA_pol_Rpb1_5"/>
    <property type="match status" value="1"/>
</dbReference>
<feature type="binding site" evidence="6">
    <location>
        <position position="283"/>
    </location>
    <ligand>
        <name>Zn(2+)</name>
        <dbReference type="ChEBI" id="CHEBI:29105"/>
    </ligand>
</feature>
<dbReference type="Pfam" id="PF05000">
    <property type="entry name" value="RNA_pol_Rpb1_4"/>
    <property type="match status" value="1"/>
</dbReference>
<organism evidence="9">
    <name type="scientific">Chaetoceros simplex</name>
    <dbReference type="NCBI Taxonomy" id="156587"/>
    <lineage>
        <taxon>Eukaryota</taxon>
        <taxon>Sar</taxon>
        <taxon>Stramenopiles</taxon>
        <taxon>Ochrophyta</taxon>
        <taxon>Bacillariophyta</taxon>
        <taxon>Coscinodiscophyceae</taxon>
        <taxon>Chaetocerotophycidae</taxon>
        <taxon>Chaetocerotales</taxon>
        <taxon>Chaetocerotaceae</taxon>
        <taxon>Chaetoceros</taxon>
    </lineage>
</organism>
<dbReference type="GO" id="GO:0006351">
    <property type="term" value="P:DNA-templated transcription"/>
    <property type="evidence" value="ECO:0007669"/>
    <property type="project" value="UniProtKB-UniRule"/>
</dbReference>
<geneLocation type="chloroplast" evidence="9"/>
<evidence type="ECO:0000256" key="4">
    <source>
        <dbReference type="ARBA" id="ARBA00022833"/>
    </source>
</evidence>
<dbReference type="GO" id="GO:0003677">
    <property type="term" value="F:DNA binding"/>
    <property type="evidence" value="ECO:0007669"/>
    <property type="project" value="UniProtKB-UniRule"/>
</dbReference>
<dbReference type="NCBIfam" id="TIGR02388">
    <property type="entry name" value="rpoC2_cyan"/>
    <property type="match status" value="1"/>
</dbReference>
<comment type="catalytic activity">
    <reaction evidence="6">
        <text>RNA(n) + a ribonucleoside 5'-triphosphate = RNA(n+1) + diphosphate</text>
        <dbReference type="Rhea" id="RHEA:21248"/>
        <dbReference type="Rhea" id="RHEA-COMP:14527"/>
        <dbReference type="Rhea" id="RHEA-COMP:17342"/>
        <dbReference type="ChEBI" id="CHEBI:33019"/>
        <dbReference type="ChEBI" id="CHEBI:61557"/>
        <dbReference type="ChEBI" id="CHEBI:140395"/>
        <dbReference type="EC" id="2.7.7.6"/>
    </reaction>
</comment>
<keyword evidence="2 6" id="KW-0808">Transferase</keyword>
<dbReference type="InterPro" id="IPR007081">
    <property type="entry name" value="RNA_pol_Rpb1_5"/>
</dbReference>
<dbReference type="EC" id="2.7.7.6" evidence="6"/>
<comment type="subunit">
    <text evidence="6">In plastids the minimal PEP RNA polymerase catalytic core is composed of four subunits: alpha, beta, beta', and beta''. When a (nuclear-encoded) sigma factor is associated with the core the holoenzyme is formed, which can initiate transcription.</text>
</comment>
<dbReference type="InterPro" id="IPR045867">
    <property type="entry name" value="DNA-dir_RpoC_beta_prime"/>
</dbReference>
<feature type="binding site" evidence="6">
    <location>
        <position position="290"/>
    </location>
    <ligand>
        <name>Zn(2+)</name>
        <dbReference type="ChEBI" id="CHEBI:29105"/>
    </ligand>
</feature>
<dbReference type="Gene3D" id="1.10.274.100">
    <property type="entry name" value="RNA polymerase Rpb1, domain 3"/>
    <property type="match status" value="1"/>
</dbReference>
<feature type="domain" description="RNA polymerase Rpb1" evidence="8">
    <location>
        <begin position="88"/>
        <end position="166"/>
    </location>
</feature>
<keyword evidence="6" id="KW-0479">Metal-binding</keyword>
<feature type="binding site" evidence="6">
    <location>
        <position position="217"/>
    </location>
    <ligand>
        <name>Zn(2+)</name>
        <dbReference type="ChEBI" id="CHEBI:29105"/>
    </ligand>
</feature>
<evidence type="ECO:0000256" key="5">
    <source>
        <dbReference type="ARBA" id="ARBA00023163"/>
    </source>
</evidence>
<keyword evidence="1 6" id="KW-0240">DNA-directed RNA polymerase</keyword>
<accession>A0A089VLK6</accession>
<keyword evidence="9" id="KW-0934">Plastid</keyword>
<keyword evidence="3 6" id="KW-0548">Nucleotidyltransferase</keyword>
<gene>
    <name evidence="6 9" type="primary">rpoC2</name>
</gene>
<dbReference type="GO" id="GO:0009507">
    <property type="term" value="C:chloroplast"/>
    <property type="evidence" value="ECO:0007669"/>
    <property type="project" value="UniProtKB-SubCell"/>
</dbReference>
<evidence type="ECO:0000256" key="3">
    <source>
        <dbReference type="ARBA" id="ARBA00022695"/>
    </source>
</evidence>
<evidence type="ECO:0000259" key="8">
    <source>
        <dbReference type="Pfam" id="PF05000"/>
    </source>
</evidence>
<name>A0A089VLK6_9STRA</name>
<dbReference type="SUPFAM" id="SSF64484">
    <property type="entry name" value="beta and beta-prime subunits of DNA dependent RNA-polymerase"/>
    <property type="match status" value="1"/>
</dbReference>
<dbReference type="HAMAP" id="MF_01324">
    <property type="entry name" value="RNApol_bact_RpoC2"/>
    <property type="match status" value="1"/>
</dbReference>
<dbReference type="PANTHER" id="PTHR19376:SF63">
    <property type="entry name" value="DNA-DIRECTED RNA POLYMERASE SUBUNIT BETA"/>
    <property type="match status" value="1"/>
</dbReference>
<keyword evidence="4 6" id="KW-0862">Zinc</keyword>
<dbReference type="RefSeq" id="YP_009092874.1">
    <property type="nucleotide sequence ID" value="NC_025310.1"/>
</dbReference>
<dbReference type="GO" id="GO:0008270">
    <property type="term" value="F:zinc ion binding"/>
    <property type="evidence" value="ECO:0007669"/>
    <property type="project" value="UniProtKB-UniRule"/>
</dbReference>
<keyword evidence="9" id="KW-0150">Chloroplast</keyword>
<reference evidence="9" key="1">
    <citation type="journal article" date="2014" name="PLoS ONE">
        <title>Conserved gene order and expanded inverted repeats characterize plastid genomes of Thalassiosirales.</title>
        <authorList>
            <person name="Sabir J.S."/>
            <person name="Yu M."/>
            <person name="Ashworth M.P."/>
            <person name="Baeshen N.A."/>
            <person name="Baeshen M.N."/>
            <person name="Bahieldin A."/>
            <person name="Theriot E.C."/>
            <person name="Jansen R.K."/>
        </authorList>
    </citation>
    <scope>NUCLEOTIDE SEQUENCE</scope>
</reference>
<dbReference type="Gene3D" id="1.10.150.390">
    <property type="match status" value="1"/>
</dbReference>
<sequence length="1415" mass="160908">MKNYKYQNTLISKKELKRLLAWSFTEYNSMQACSLADELKYLGFKYASQAGISISIEDLRVPFVKNEMLENAQREILNAEKICLKGKITDVEKFQKIIDTWSITSESLKDEVVSFFKAYDPLNSVYIMAFSGARGNLSQVRQLVGMRGLMSDPSGEILQLPIKKNFREGLTITDYLMSGYGARKGIVDTALKTANSGYLTRRLIDVSQDIIIRERDCKTQHSCFVSDIQNTDQIIGRLLSKPVYELNTNQLLAQKDTQLTPNLIKTFQTIETSPVYIRSPLTCSLYRSICQKCYGWDLANENLVDIGEAVGIIAGQSIGEPGTQLTMRTFHTGGIFTSEARQQVISSVNGIIKFSKLLKTLTLRTNRGEDVLLTKNSGSLVIVPENKNQELVQLEVLPNTMLFAKNNQYVKKGTILGELSNTAAQTRTEIKPILSTSSGEVFIPRLKKKRNFINKNKLLWILSGQVYQAPTNSFLNYYTDHKINKESFIFRTKFINQYPGFVNVANDKSQIFERILEISTTQSILKNSTIKTIDLNKYIYQSTDQSYFVNLILKNGTLELNPVAPKYFGNLITNKYTTQIGGIPYYDQRVKQKILPSTKLVSYYQNQLIDGQTTGGNNLKFLPLSLNKTPLQIYSRALVWLPEETYKLNCDKNLLLVEHGSFISDNFEIIPGLFSKKSGIVIINYKNNLVSEISIKSGLVYQGKNFKNFANKVFYPGEMIFENIQIVGPSLCQHIVGKTNDQLLIRPLDIYEIPKPKLIQNIWKNSNSLVDVLGLNSSTHYLYKSNQKVKTAESLNLVSTIFDLNLKNSPQNKITIKFNIDKIKNLVKFNLIETIHLPNYLPAHLKYTGIESCLLVQPGQFIDSYTTLGYFENTSEKSLEIVKLKSKYKQTRQVLLISNDDCLTLPKSKLPNKSVNNLIIKGVNVNQIGKILIDNGQFLTIQKGRPYFFPNCQTQDNLSENSLTYKVLSEKQLPFPNTKTTNRQIQLNYYDITKKVLTQKLGTSIDNEFSNGSKIELPKMFIKKDGNLYSSPIPLFVKNFALTPTQTEESILSDVVTKKETSWLKKRRVHYSVFFKNSDLVERSTKSNDQPSLIRVQFYGYPFSKSIGIHSLTEDYFEQDSNSVFCKNGEFVADGQTLGLLNFEKEITGDIVQGLPRIEELLEARKKRQISKNVSTNQKRGLLVQKTSLDSNFEFRKLGTTIKETEKINPHALLKVYFNYYGLIKTFFCDRTEKVTSYRLANNYEASYRSFKKVQSLILNSVQSVYESQGVGIADKHLEVIIKQMTTKVLITHEGDTPLLPREVIDLYHIQYINDIVSRNNKQTAFYVPLLLGITKAALNNPSFISAASFQETTRVLTKAAIEGRVDWLRGLKENIIIGHLIPAGTGSQNYQDCFVKESEERTKYIKQVSAFEKV</sequence>
<dbReference type="InterPro" id="IPR042102">
    <property type="entry name" value="RNA_pol_Rpb1_3_sf"/>
</dbReference>
<keyword evidence="5 6" id="KW-0804">Transcription</keyword>
<evidence type="ECO:0000256" key="2">
    <source>
        <dbReference type="ARBA" id="ARBA00022679"/>
    </source>
</evidence>
<dbReference type="InterPro" id="IPR038120">
    <property type="entry name" value="Rpb1_funnel_sf"/>
</dbReference>
<dbReference type="CDD" id="cd02655">
    <property type="entry name" value="RNAP_beta'_C"/>
    <property type="match status" value="1"/>
</dbReference>
<comment type="similarity">
    <text evidence="6">Belongs to the RNA polymerase beta' chain family. RpoC2 subfamily.</text>
</comment>
<dbReference type="GeneID" id="20833472"/>
<comment type="function">
    <text evidence="6">DNA-dependent RNA polymerase catalyzes the transcription of DNA into RNA using the four ribonucleoside triphosphates as substrates.</text>
</comment>
<evidence type="ECO:0000313" key="9">
    <source>
        <dbReference type="EMBL" id="AIR75265.1"/>
    </source>
</evidence>
<dbReference type="InterPro" id="IPR012756">
    <property type="entry name" value="DNA-dir_RpoC2_beta_pp"/>
</dbReference>
<dbReference type="FunFam" id="1.10.150.390:FF:000002">
    <property type="entry name" value="DNA-directed RNA polymerase subunit beta"/>
    <property type="match status" value="1"/>
</dbReference>
<evidence type="ECO:0000256" key="6">
    <source>
        <dbReference type="HAMAP-Rule" id="MF_01324"/>
    </source>
</evidence>
<reference evidence="9" key="2">
    <citation type="submission" date="2014-06" db="EMBL/GenBank/DDBJ databases">
        <authorList>
            <person name="Sabir J.S.M."/>
            <person name="Yu M."/>
            <person name="Ashworth M.P."/>
            <person name="Baeshen N.A."/>
            <person name="Baeshen M.N."/>
            <person name="Bahieldin A."/>
            <person name="Theriot E.C."/>
            <person name="Jansen R.K."/>
        </authorList>
    </citation>
    <scope>NUCLEOTIDE SEQUENCE</scope>
</reference>